<evidence type="ECO:0000313" key="5">
    <source>
        <dbReference type="Proteomes" id="UP001044222"/>
    </source>
</evidence>
<feature type="region of interest" description="Disordered" evidence="3">
    <location>
        <begin position="1"/>
        <end position="42"/>
    </location>
</feature>
<dbReference type="AlphaFoldDB" id="A0A9D3LKF4"/>
<dbReference type="GO" id="GO:2001236">
    <property type="term" value="P:regulation of extrinsic apoptotic signaling pathway"/>
    <property type="evidence" value="ECO:0007669"/>
    <property type="project" value="TreeGrafter"/>
</dbReference>
<reference evidence="4" key="1">
    <citation type="submission" date="2021-01" db="EMBL/GenBank/DDBJ databases">
        <title>A chromosome-scale assembly of European eel, Anguilla anguilla.</title>
        <authorList>
            <person name="Henkel C."/>
            <person name="Jong-Raadsen S.A."/>
            <person name="Dufour S."/>
            <person name="Weltzien F.-A."/>
            <person name="Palstra A.P."/>
            <person name="Pelster B."/>
            <person name="Spaink H.P."/>
            <person name="Van Den Thillart G.E."/>
            <person name="Jansen H."/>
            <person name="Zahm M."/>
            <person name="Klopp C."/>
            <person name="Cedric C."/>
            <person name="Louis A."/>
            <person name="Berthelot C."/>
            <person name="Parey E."/>
            <person name="Roest Crollius H."/>
            <person name="Montfort J."/>
            <person name="Robinson-Rechavi M."/>
            <person name="Bucao C."/>
            <person name="Bouchez O."/>
            <person name="Gislard M."/>
            <person name="Lluch J."/>
            <person name="Milhes M."/>
            <person name="Lampietro C."/>
            <person name="Lopez Roques C."/>
            <person name="Donnadieu C."/>
            <person name="Braasch I."/>
            <person name="Desvignes T."/>
            <person name="Postlethwait J."/>
            <person name="Bobe J."/>
            <person name="Guiguen Y."/>
            <person name="Dirks R."/>
        </authorList>
    </citation>
    <scope>NUCLEOTIDE SEQUENCE</scope>
    <source>
        <strain evidence="4">Tag_6206</strain>
        <tissue evidence="4">Liver</tissue>
    </source>
</reference>
<evidence type="ECO:0000313" key="4">
    <source>
        <dbReference type="EMBL" id="KAG5832024.1"/>
    </source>
</evidence>
<dbReference type="PANTHER" id="PTHR14965:SF2">
    <property type="entry name" value="BCL-2-LIKE PROTEIN 12"/>
    <property type="match status" value="1"/>
</dbReference>
<dbReference type="SUPFAM" id="SSF56854">
    <property type="entry name" value="Bcl-2 inhibitors of programmed cell death"/>
    <property type="match status" value="1"/>
</dbReference>
<organism evidence="4 5">
    <name type="scientific">Anguilla anguilla</name>
    <name type="common">European freshwater eel</name>
    <name type="synonym">Muraena anguilla</name>
    <dbReference type="NCBI Taxonomy" id="7936"/>
    <lineage>
        <taxon>Eukaryota</taxon>
        <taxon>Metazoa</taxon>
        <taxon>Chordata</taxon>
        <taxon>Craniata</taxon>
        <taxon>Vertebrata</taxon>
        <taxon>Euteleostomi</taxon>
        <taxon>Actinopterygii</taxon>
        <taxon>Neopterygii</taxon>
        <taxon>Teleostei</taxon>
        <taxon>Anguilliformes</taxon>
        <taxon>Anguillidae</taxon>
        <taxon>Anguilla</taxon>
    </lineage>
</organism>
<evidence type="ECO:0000256" key="1">
    <source>
        <dbReference type="ARBA" id="ARBA00022553"/>
    </source>
</evidence>
<evidence type="ECO:0000256" key="2">
    <source>
        <dbReference type="ARBA" id="ARBA00022703"/>
    </source>
</evidence>
<comment type="caution">
    <text evidence="4">The sequence shown here is derived from an EMBL/GenBank/DDBJ whole genome shotgun (WGS) entry which is preliminary data.</text>
</comment>
<dbReference type="GO" id="GO:0006915">
    <property type="term" value="P:apoptotic process"/>
    <property type="evidence" value="ECO:0007669"/>
    <property type="project" value="UniProtKB-KW"/>
</dbReference>
<keyword evidence="2" id="KW-0053">Apoptosis</keyword>
<dbReference type="InterPro" id="IPR036834">
    <property type="entry name" value="Bcl-2-like_sf"/>
</dbReference>
<proteinExistence type="predicted"/>
<protein>
    <recommendedName>
        <fullName evidence="6">Bcl-2-like protein 12</fullName>
    </recommendedName>
</protein>
<name>A0A9D3LKF4_ANGAN</name>
<dbReference type="EMBL" id="JAFIRN010000017">
    <property type="protein sequence ID" value="KAG5832024.1"/>
    <property type="molecule type" value="Genomic_DNA"/>
</dbReference>
<gene>
    <name evidence="4" type="ORF">ANANG_G00286720</name>
</gene>
<evidence type="ECO:0008006" key="6">
    <source>
        <dbReference type="Google" id="ProtNLM"/>
    </source>
</evidence>
<dbReference type="Gene3D" id="1.10.437.10">
    <property type="entry name" value="Blc2-like"/>
    <property type="match status" value="1"/>
</dbReference>
<evidence type="ECO:0000256" key="3">
    <source>
        <dbReference type="SAM" id="MobiDB-lite"/>
    </source>
</evidence>
<accession>A0A9D3LKF4</accession>
<dbReference type="PANTHER" id="PTHR14965">
    <property type="entry name" value="SI:CH73-248E21.1"/>
    <property type="match status" value="1"/>
</dbReference>
<keyword evidence="5" id="KW-1185">Reference proteome</keyword>
<keyword evidence="1" id="KW-0597">Phosphoprotein</keyword>
<dbReference type="Proteomes" id="UP001044222">
    <property type="component" value="Chromosome 17"/>
</dbReference>
<sequence length="196" mass="22030">MKSKKDTSNKEVPNPGRPSSLVTSDTKTDPVEPLRSPGHPPEFYAEVAESIDRFAMKHSLETQEHSLASSANNKEAVVQQLVQILQIQGDAINDRIQSSPFVRSSLTKISYRSFANLVDKFTSQTRAPAPAPTSPTLSRIAMTMEVSRRVVTATGTLKIQEHAERYMEEFTPWVRSHGGWENILQSEEVLEYDWQD</sequence>